<dbReference type="EMBL" id="JAHESE010000004">
    <property type="protein sequence ID" value="MBT1707944.1"/>
    <property type="molecule type" value="Genomic_DNA"/>
</dbReference>
<accession>A0AAP2DY61</accession>
<dbReference type="Pfam" id="PF12833">
    <property type="entry name" value="HTH_18"/>
    <property type="match status" value="1"/>
</dbReference>
<dbReference type="SUPFAM" id="SSF46689">
    <property type="entry name" value="Homeodomain-like"/>
    <property type="match status" value="1"/>
</dbReference>
<sequence length="287" mass="32496">MESMERFLDRFKQNRKLAIRMVSPGFGHLSSQVVSAFGPTHRNAHYFFLLMLQGSARHVIDLQPYDVGNNELLFILPNQIHELPKAKRGGDYFKIGFDENCLALLPRQYPFLVNPLNSQKIHLTPAAVARLKPIAEILLGLLSTMDGDPELIVAHLNSLLTEINTAYFAADKSPADSKLSKYIAFKVFVENNLTDHPKVEAIAEELALNPNSLYTIVKHYSGQSPKEFMTHRLILEARRRLYYGESTSVKELAFELGFSDPDYFSRLFKKVTGQTVAAFFQDLSSNE</sequence>
<evidence type="ECO:0000313" key="5">
    <source>
        <dbReference type="EMBL" id="MBT1707944.1"/>
    </source>
</evidence>
<dbReference type="InterPro" id="IPR003313">
    <property type="entry name" value="AraC-bd"/>
</dbReference>
<evidence type="ECO:0000256" key="3">
    <source>
        <dbReference type="ARBA" id="ARBA00023163"/>
    </source>
</evidence>
<dbReference type="GO" id="GO:0003700">
    <property type="term" value="F:DNA-binding transcription factor activity"/>
    <property type="evidence" value="ECO:0007669"/>
    <property type="project" value="InterPro"/>
</dbReference>
<keyword evidence="1" id="KW-0805">Transcription regulation</keyword>
<name>A0AAP2DY61_9BACT</name>
<dbReference type="PROSITE" id="PS01124">
    <property type="entry name" value="HTH_ARAC_FAMILY_2"/>
    <property type="match status" value="1"/>
</dbReference>
<gene>
    <name evidence="5" type="ORF">KK062_06915</name>
</gene>
<organism evidence="5 6">
    <name type="scientific">Dawidia cretensis</name>
    <dbReference type="NCBI Taxonomy" id="2782350"/>
    <lineage>
        <taxon>Bacteria</taxon>
        <taxon>Pseudomonadati</taxon>
        <taxon>Bacteroidota</taxon>
        <taxon>Cytophagia</taxon>
        <taxon>Cytophagales</taxon>
        <taxon>Chryseotaleaceae</taxon>
        <taxon>Dawidia</taxon>
    </lineage>
</organism>
<keyword evidence="3" id="KW-0804">Transcription</keyword>
<dbReference type="AlphaFoldDB" id="A0AAP2DY61"/>
<evidence type="ECO:0000259" key="4">
    <source>
        <dbReference type="PROSITE" id="PS01124"/>
    </source>
</evidence>
<dbReference type="InterPro" id="IPR009057">
    <property type="entry name" value="Homeodomain-like_sf"/>
</dbReference>
<keyword evidence="6" id="KW-1185">Reference proteome</keyword>
<dbReference type="SUPFAM" id="SSF51215">
    <property type="entry name" value="Regulatory protein AraC"/>
    <property type="match status" value="1"/>
</dbReference>
<reference evidence="5 6" key="1">
    <citation type="submission" date="2021-05" db="EMBL/GenBank/DDBJ databases">
        <title>A Polyphasic approach of four new species of the genus Ohtaekwangia: Ohtaekwangia histidinii sp. nov., Ohtaekwangia cretensis sp. nov., Ohtaekwangia indiensis sp. nov., Ohtaekwangia reichenbachii sp. nov. from diverse environment.</title>
        <authorList>
            <person name="Octaviana S."/>
        </authorList>
    </citation>
    <scope>NUCLEOTIDE SEQUENCE [LARGE SCALE GENOMIC DNA]</scope>
    <source>
        <strain evidence="5 6">PWU5</strain>
    </source>
</reference>
<dbReference type="Gene3D" id="1.10.10.60">
    <property type="entry name" value="Homeodomain-like"/>
    <property type="match status" value="1"/>
</dbReference>
<dbReference type="Pfam" id="PF02311">
    <property type="entry name" value="AraC_binding"/>
    <property type="match status" value="1"/>
</dbReference>
<evidence type="ECO:0000256" key="2">
    <source>
        <dbReference type="ARBA" id="ARBA00023125"/>
    </source>
</evidence>
<dbReference type="PANTHER" id="PTHR43280">
    <property type="entry name" value="ARAC-FAMILY TRANSCRIPTIONAL REGULATOR"/>
    <property type="match status" value="1"/>
</dbReference>
<dbReference type="SMART" id="SM00342">
    <property type="entry name" value="HTH_ARAC"/>
    <property type="match status" value="1"/>
</dbReference>
<evidence type="ECO:0000313" key="6">
    <source>
        <dbReference type="Proteomes" id="UP001319080"/>
    </source>
</evidence>
<dbReference type="Proteomes" id="UP001319080">
    <property type="component" value="Unassembled WGS sequence"/>
</dbReference>
<dbReference type="InterPro" id="IPR018060">
    <property type="entry name" value="HTH_AraC"/>
</dbReference>
<keyword evidence="2" id="KW-0238">DNA-binding</keyword>
<dbReference type="InterPro" id="IPR037923">
    <property type="entry name" value="HTH-like"/>
</dbReference>
<feature type="domain" description="HTH araC/xylS-type" evidence="4">
    <location>
        <begin position="183"/>
        <end position="282"/>
    </location>
</feature>
<protein>
    <submittedName>
        <fullName evidence="5">AraC family transcriptional regulator</fullName>
    </submittedName>
</protein>
<dbReference type="GO" id="GO:0043565">
    <property type="term" value="F:sequence-specific DNA binding"/>
    <property type="evidence" value="ECO:0007669"/>
    <property type="project" value="InterPro"/>
</dbReference>
<dbReference type="PANTHER" id="PTHR43280:SF32">
    <property type="entry name" value="TRANSCRIPTIONAL REGULATORY PROTEIN"/>
    <property type="match status" value="1"/>
</dbReference>
<evidence type="ECO:0000256" key="1">
    <source>
        <dbReference type="ARBA" id="ARBA00023015"/>
    </source>
</evidence>
<comment type="caution">
    <text evidence="5">The sequence shown here is derived from an EMBL/GenBank/DDBJ whole genome shotgun (WGS) entry which is preliminary data.</text>
</comment>
<proteinExistence type="predicted"/>